<dbReference type="InterPro" id="IPR001962">
    <property type="entry name" value="Asn_synthase"/>
</dbReference>
<dbReference type="AlphaFoldDB" id="A0A368W1F9"/>
<dbReference type="Pfam" id="PF00733">
    <property type="entry name" value="Asn_synthase"/>
    <property type="match status" value="1"/>
</dbReference>
<dbReference type="SUPFAM" id="SSF56235">
    <property type="entry name" value="N-terminal nucleophile aminohydrolases (Ntn hydrolases)"/>
    <property type="match status" value="1"/>
</dbReference>
<evidence type="ECO:0000256" key="9">
    <source>
        <dbReference type="PIRSR" id="PIRSR001589-2"/>
    </source>
</evidence>
<sequence length="640" mass="73162">MSVIAGVIQFDRPLHPTDGTADFMEAVQQFPGDGFETWEDASVLLGCRSQWITPESVNERLPFRDEHSGLVITADAIIDNRAQLFEQLEIGRDRRSGITDSELILLAYRKWGQETPRYLIGDFAFVIWDARRKLLYGARDQLASRTLYYHHSSNQFSFCSVIHPLFSLAGIDKRLCEERFAEFLAIPTLLDAVDVHTTYYTNVFQLPPAHSFILQEGKLTFAKYGSLMPEERLTLGSDDEYLEAFQEIFQESIRSRLRTFKQVGVTLSGGLDSGSVSGFAAGMLSREGKSLQAFSYIPERDFKDWTPRSMFADESPYIQSIVDYVGNIKANLLDFPGTSPFTEIDEWIDSLEGPYKNFENAFWVKGIHEEAARQGVGVLLTGARGNYSISWGSAIGYYSLMLKKLQWLQLYREITMYGRQLGTGRKRIVRAIKQQVFPEKGSPFQPGVPSIIQADFAKSSGVYEKLSQYDVGLRESTYQILREREDYFSNQAVLSMQGTISAKSSYRLGIWERDATSDIRLIKFCLSIPVEQYVKNGYGRSLIRRATNNILPDKVRLNQRTRGVQGMDWVHRIIPRWQSIEEELRTLCRDEQASRYLNLMQVKESMSKVGSAIKPEQADDPNLKLLMRSLIAYRFLKRLQ</sequence>
<evidence type="ECO:0000256" key="1">
    <source>
        <dbReference type="ARBA" id="ARBA00005187"/>
    </source>
</evidence>
<evidence type="ECO:0000313" key="12">
    <source>
        <dbReference type="Proteomes" id="UP000252415"/>
    </source>
</evidence>
<dbReference type="GO" id="GO:0004066">
    <property type="term" value="F:asparagine synthase (glutamine-hydrolyzing) activity"/>
    <property type="evidence" value="ECO:0007669"/>
    <property type="project" value="UniProtKB-EC"/>
</dbReference>
<dbReference type="Pfam" id="PF13537">
    <property type="entry name" value="GATase_7"/>
    <property type="match status" value="1"/>
</dbReference>
<dbReference type="InterPro" id="IPR033738">
    <property type="entry name" value="AsnB_N"/>
</dbReference>
<dbReference type="PANTHER" id="PTHR43284:SF1">
    <property type="entry name" value="ASPARAGINE SYNTHETASE"/>
    <property type="match status" value="1"/>
</dbReference>
<evidence type="ECO:0000259" key="10">
    <source>
        <dbReference type="PROSITE" id="PS51278"/>
    </source>
</evidence>
<dbReference type="GO" id="GO:0006529">
    <property type="term" value="P:asparagine biosynthetic process"/>
    <property type="evidence" value="ECO:0007669"/>
    <property type="project" value="UniProtKB-KW"/>
</dbReference>
<comment type="caution">
    <text evidence="11">The sequence shown here is derived from an EMBL/GenBank/DDBJ whole genome shotgun (WGS) entry which is preliminary data.</text>
</comment>
<dbReference type="Gene3D" id="3.60.20.10">
    <property type="entry name" value="Glutamine Phosphoribosylpyrophosphate, subunit 1, domain 1"/>
    <property type="match status" value="1"/>
</dbReference>
<evidence type="ECO:0000256" key="5">
    <source>
        <dbReference type="ARBA" id="ARBA00022840"/>
    </source>
</evidence>
<keyword evidence="4 9" id="KW-0547">Nucleotide-binding</keyword>
<dbReference type="InterPro" id="IPR029055">
    <property type="entry name" value="Ntn_hydrolases_N"/>
</dbReference>
<dbReference type="RefSeq" id="WP_181873418.1">
    <property type="nucleotide sequence ID" value="NZ_QPJD01000005.1"/>
</dbReference>
<organism evidence="11 12">
    <name type="scientific">Paenibacillus prosopidis</name>
    <dbReference type="NCBI Taxonomy" id="630520"/>
    <lineage>
        <taxon>Bacteria</taxon>
        <taxon>Bacillati</taxon>
        <taxon>Bacillota</taxon>
        <taxon>Bacilli</taxon>
        <taxon>Bacillales</taxon>
        <taxon>Paenibacillaceae</taxon>
        <taxon>Paenibacillus</taxon>
    </lineage>
</organism>
<dbReference type="InterPro" id="IPR006426">
    <property type="entry name" value="Asn_synth_AEB"/>
</dbReference>
<dbReference type="CDD" id="cd00712">
    <property type="entry name" value="AsnB"/>
    <property type="match status" value="1"/>
</dbReference>
<dbReference type="InterPro" id="IPR017932">
    <property type="entry name" value="GATase_2_dom"/>
</dbReference>
<dbReference type="Gene3D" id="3.40.50.620">
    <property type="entry name" value="HUPs"/>
    <property type="match status" value="1"/>
</dbReference>
<keyword evidence="5 9" id="KW-0067">ATP-binding</keyword>
<proteinExistence type="inferred from homology"/>
<name>A0A368W1F9_9BACL</name>
<keyword evidence="6" id="KW-0028">Amino-acid biosynthesis</keyword>
<dbReference type="InterPro" id="IPR051786">
    <property type="entry name" value="ASN_synthetase/amidase"/>
</dbReference>
<evidence type="ECO:0000256" key="6">
    <source>
        <dbReference type="ARBA" id="ARBA00022888"/>
    </source>
</evidence>
<evidence type="ECO:0000256" key="4">
    <source>
        <dbReference type="ARBA" id="ARBA00022741"/>
    </source>
</evidence>
<comment type="similarity">
    <text evidence="2">Belongs to the asparagine synthetase family.</text>
</comment>
<dbReference type="PROSITE" id="PS51278">
    <property type="entry name" value="GATASE_TYPE_2"/>
    <property type="match status" value="1"/>
</dbReference>
<evidence type="ECO:0000256" key="2">
    <source>
        <dbReference type="ARBA" id="ARBA00005752"/>
    </source>
</evidence>
<dbReference type="PIRSF" id="PIRSF001589">
    <property type="entry name" value="Asn_synthetase_glu-h"/>
    <property type="match status" value="1"/>
</dbReference>
<dbReference type="GO" id="GO:0005524">
    <property type="term" value="F:ATP binding"/>
    <property type="evidence" value="ECO:0007669"/>
    <property type="project" value="UniProtKB-KW"/>
</dbReference>
<protein>
    <recommendedName>
        <fullName evidence="3">asparagine synthase (glutamine-hydrolyzing)</fullName>
        <ecNumber evidence="3">6.3.5.4</ecNumber>
    </recommendedName>
</protein>
<dbReference type="PANTHER" id="PTHR43284">
    <property type="entry name" value="ASPARAGINE SYNTHETASE (GLUTAMINE-HYDROLYZING)"/>
    <property type="match status" value="1"/>
</dbReference>
<dbReference type="InterPro" id="IPR014729">
    <property type="entry name" value="Rossmann-like_a/b/a_fold"/>
</dbReference>
<keyword evidence="12" id="KW-1185">Reference proteome</keyword>
<dbReference type="SUPFAM" id="SSF52402">
    <property type="entry name" value="Adenine nucleotide alpha hydrolases-like"/>
    <property type="match status" value="1"/>
</dbReference>
<feature type="domain" description="Glutamine amidotransferase type-2" evidence="10">
    <location>
        <begin position="2"/>
        <end position="217"/>
    </location>
</feature>
<keyword evidence="7" id="KW-0315">Glutamine amidotransferase</keyword>
<evidence type="ECO:0000256" key="3">
    <source>
        <dbReference type="ARBA" id="ARBA00012737"/>
    </source>
</evidence>
<feature type="binding site" evidence="9">
    <location>
        <position position="100"/>
    </location>
    <ligand>
        <name>L-glutamine</name>
        <dbReference type="ChEBI" id="CHEBI:58359"/>
    </ligand>
</feature>
<dbReference type="EMBL" id="QPJD01000005">
    <property type="protein sequence ID" value="RCW48855.1"/>
    <property type="molecule type" value="Genomic_DNA"/>
</dbReference>
<gene>
    <name evidence="11" type="ORF">DFP97_10538</name>
</gene>
<dbReference type="Proteomes" id="UP000252415">
    <property type="component" value="Unassembled WGS sequence"/>
</dbReference>
<comment type="pathway">
    <text evidence="1">Amino-acid biosynthesis; L-asparagine biosynthesis; L-asparagine from L-aspartate (L-Gln route): step 1/1.</text>
</comment>
<keyword evidence="6" id="KW-0061">Asparagine biosynthesis</keyword>
<comment type="catalytic activity">
    <reaction evidence="8">
        <text>L-aspartate + L-glutamine + ATP + H2O = L-asparagine + L-glutamate + AMP + diphosphate + H(+)</text>
        <dbReference type="Rhea" id="RHEA:12228"/>
        <dbReference type="ChEBI" id="CHEBI:15377"/>
        <dbReference type="ChEBI" id="CHEBI:15378"/>
        <dbReference type="ChEBI" id="CHEBI:29985"/>
        <dbReference type="ChEBI" id="CHEBI:29991"/>
        <dbReference type="ChEBI" id="CHEBI:30616"/>
        <dbReference type="ChEBI" id="CHEBI:33019"/>
        <dbReference type="ChEBI" id="CHEBI:58048"/>
        <dbReference type="ChEBI" id="CHEBI:58359"/>
        <dbReference type="ChEBI" id="CHEBI:456215"/>
        <dbReference type="EC" id="6.3.5.4"/>
    </reaction>
</comment>
<dbReference type="EC" id="6.3.5.4" evidence="3"/>
<evidence type="ECO:0000313" key="11">
    <source>
        <dbReference type="EMBL" id="RCW48855.1"/>
    </source>
</evidence>
<accession>A0A368W1F9</accession>
<reference evidence="11 12" key="1">
    <citation type="submission" date="2018-07" db="EMBL/GenBank/DDBJ databases">
        <title>Genomic Encyclopedia of Type Strains, Phase III (KMG-III): the genomes of soil and plant-associated and newly described type strains.</title>
        <authorList>
            <person name="Whitman W."/>
        </authorList>
    </citation>
    <scope>NUCLEOTIDE SEQUENCE [LARGE SCALE GENOMIC DNA]</scope>
    <source>
        <strain evidence="11 12">CECT 7506</strain>
    </source>
</reference>
<evidence type="ECO:0000256" key="7">
    <source>
        <dbReference type="ARBA" id="ARBA00022962"/>
    </source>
</evidence>
<evidence type="ECO:0000256" key="8">
    <source>
        <dbReference type="ARBA" id="ARBA00048741"/>
    </source>
</evidence>